<proteinExistence type="predicted"/>
<reference evidence="2 3" key="1">
    <citation type="journal article" date="2012" name="Proc. Natl. Acad. Sci. U.S.A.">
        <title>Comparative genomics of Ceriporiopsis subvermispora and Phanerochaete chrysosporium provide insight into selective ligninolysis.</title>
        <authorList>
            <person name="Fernandez-Fueyo E."/>
            <person name="Ruiz-Duenas F.J."/>
            <person name="Ferreira P."/>
            <person name="Floudas D."/>
            <person name="Hibbett D.S."/>
            <person name="Canessa P."/>
            <person name="Larrondo L.F."/>
            <person name="James T.Y."/>
            <person name="Seelenfreund D."/>
            <person name="Lobos S."/>
            <person name="Polanco R."/>
            <person name="Tello M."/>
            <person name="Honda Y."/>
            <person name="Watanabe T."/>
            <person name="Watanabe T."/>
            <person name="Ryu J.S."/>
            <person name="Kubicek C.P."/>
            <person name="Schmoll M."/>
            <person name="Gaskell J."/>
            <person name="Hammel K.E."/>
            <person name="St John F.J."/>
            <person name="Vanden Wymelenberg A."/>
            <person name="Sabat G."/>
            <person name="Splinter BonDurant S."/>
            <person name="Syed K."/>
            <person name="Yadav J.S."/>
            <person name="Doddapaneni H."/>
            <person name="Subramanian V."/>
            <person name="Lavin J.L."/>
            <person name="Oguiza J.A."/>
            <person name="Perez G."/>
            <person name="Pisabarro A.G."/>
            <person name="Ramirez L."/>
            <person name="Santoyo F."/>
            <person name="Master E."/>
            <person name="Coutinho P.M."/>
            <person name="Henrissat B."/>
            <person name="Lombard V."/>
            <person name="Magnuson J.K."/>
            <person name="Kuees U."/>
            <person name="Hori C."/>
            <person name="Igarashi K."/>
            <person name="Samejima M."/>
            <person name="Held B.W."/>
            <person name="Barry K.W."/>
            <person name="LaButti K.M."/>
            <person name="Lapidus A."/>
            <person name="Lindquist E.A."/>
            <person name="Lucas S.M."/>
            <person name="Riley R."/>
            <person name="Salamov A.A."/>
            <person name="Hoffmeister D."/>
            <person name="Schwenk D."/>
            <person name="Hadar Y."/>
            <person name="Yarden O."/>
            <person name="de Vries R.P."/>
            <person name="Wiebenga A."/>
            <person name="Stenlid J."/>
            <person name="Eastwood D."/>
            <person name="Grigoriev I.V."/>
            <person name="Berka R.M."/>
            <person name="Blanchette R.A."/>
            <person name="Kersten P."/>
            <person name="Martinez A.T."/>
            <person name="Vicuna R."/>
            <person name="Cullen D."/>
        </authorList>
    </citation>
    <scope>NUCLEOTIDE SEQUENCE [LARGE SCALE GENOMIC DNA]</scope>
    <source>
        <strain evidence="2 3">B</strain>
    </source>
</reference>
<dbReference type="OrthoDB" id="3199698at2759"/>
<dbReference type="AlphaFoldDB" id="M2R815"/>
<feature type="compositionally biased region" description="Basic and acidic residues" evidence="1">
    <location>
        <begin position="558"/>
        <end position="567"/>
    </location>
</feature>
<dbReference type="STRING" id="914234.M2R815"/>
<dbReference type="Proteomes" id="UP000016930">
    <property type="component" value="Unassembled WGS sequence"/>
</dbReference>
<dbReference type="HOGENOM" id="CLU_006344_1_0_1"/>
<dbReference type="Pfam" id="PF18759">
    <property type="entry name" value="Plavaka"/>
    <property type="match status" value="2"/>
</dbReference>
<protein>
    <submittedName>
        <fullName evidence="2">Uncharacterized protein</fullName>
    </submittedName>
</protein>
<keyword evidence="3" id="KW-1185">Reference proteome</keyword>
<feature type="region of interest" description="Disordered" evidence="1">
    <location>
        <begin position="558"/>
        <end position="582"/>
    </location>
</feature>
<dbReference type="EMBL" id="KB445802">
    <property type="protein sequence ID" value="EMD34567.1"/>
    <property type="molecule type" value="Genomic_DNA"/>
</dbReference>
<gene>
    <name evidence="2" type="ORF">CERSUDRAFT_67025</name>
</gene>
<organism evidence="2 3">
    <name type="scientific">Ceriporiopsis subvermispora (strain B)</name>
    <name type="common">White-rot fungus</name>
    <name type="synonym">Gelatoporia subvermispora</name>
    <dbReference type="NCBI Taxonomy" id="914234"/>
    <lineage>
        <taxon>Eukaryota</taxon>
        <taxon>Fungi</taxon>
        <taxon>Dikarya</taxon>
        <taxon>Basidiomycota</taxon>
        <taxon>Agaricomycotina</taxon>
        <taxon>Agaricomycetes</taxon>
        <taxon>Polyporales</taxon>
        <taxon>Gelatoporiaceae</taxon>
        <taxon>Gelatoporia</taxon>
    </lineage>
</organism>
<evidence type="ECO:0000256" key="1">
    <source>
        <dbReference type="SAM" id="MobiDB-lite"/>
    </source>
</evidence>
<name>M2R815_CERS8</name>
<dbReference type="InterPro" id="IPR041078">
    <property type="entry name" value="Plavaka"/>
</dbReference>
<sequence length="802" mass="92104">MSAGDIDILSLLWAATLAKHKDSPPLQGHTSLYDTIDSIPFGDMPWQSVTMHYTELDESQTTHPAWQKAEYDVWFRDPRTVIHNILANPDFRGEFDYTPIRDHVPEKLGGGLRRRNFMSGDWAWNQATQITANPETHGSMFVPLILGSDKTTVSVATGQNEYWPLYLSIGNVHNNVRRAHRNALVVIEFLAIPKTDKKYADDPLFCTFRRQLVHAMLSKILETLKPNMTKWEVVQCPDGHFRRAIYGIGPYIADYPKQALLTCIVQGWCPKLSSGDLWNGYGIVAKIVPFTNDFPRADIHELIASDILHQLIKGTFKDHLVTWVEEYLNLKHGKVRANEILANIDRRISCAPHFSNLRRFPEGRRFKQWTGNDSKALMKVWLPAIVGKVPVKMVKAIRAFLDFCYIARREVFTDTTLADLDDALHRFHKYRKIFQTTGVRPEGFALPRQHSLKHWKTLIRKFGAPNGLDSSITESKHIEAVKDPWRRSNRYHALGQMLLTNQRMDKLAAMRVDLKHRGLLEGSVLTDICRALDIAVDDLEQSNPWASHILRNSFRTEAQETVEKDSNDDTSEETAVDEPKGASKVRLAKTYQRHLSRDVRTLAIQVRQPRLLELMRRFLYDQTRLCPDFEGKVYIYYSAAATYFAPSDPSGIGGMHREHIRATPTWFGTSYRFDCVFVGLGMADEGIYGRGIARIRLFLSFKHRGVVYPCALVHWNEVVGNRPDKQTGMWLVQPEYLESDGSPYMSIIHLDMIERAAHLMPQFPIEDVPVDLAYHQSLEKFNSFYVNHYIDHHAFDIIFSCK</sequence>
<accession>M2R815</accession>
<evidence type="ECO:0000313" key="2">
    <source>
        <dbReference type="EMBL" id="EMD34567.1"/>
    </source>
</evidence>
<evidence type="ECO:0000313" key="3">
    <source>
        <dbReference type="Proteomes" id="UP000016930"/>
    </source>
</evidence>